<feature type="transmembrane region" description="Helical" evidence="9">
    <location>
        <begin position="132"/>
        <end position="155"/>
    </location>
</feature>
<dbReference type="InterPro" id="IPR004563">
    <property type="entry name" value="Apolipo_AcylTrfase"/>
</dbReference>
<reference evidence="12" key="1">
    <citation type="journal article" date="2017" name="Proc. Natl. Acad. Sci. U.S.A.">
        <title>Simulation of Deepwater Horizon oil plume reveals substrate specialization within a complex community of hydrocarbon-degraders.</title>
        <authorList>
            <person name="Hu P."/>
            <person name="Dubinsky E.A."/>
            <person name="Probst A.J."/>
            <person name="Wang J."/>
            <person name="Sieber C.M.K."/>
            <person name="Tom L.M."/>
            <person name="Gardinali P."/>
            <person name="Banfield J.F."/>
            <person name="Atlas R.M."/>
            <person name="Andersen G.L."/>
        </authorList>
    </citation>
    <scope>NUCLEOTIDE SEQUENCE [LARGE SCALE GENOMIC DNA]</scope>
</reference>
<evidence type="ECO:0000256" key="8">
    <source>
        <dbReference type="ARBA" id="ARBA00023315"/>
    </source>
</evidence>
<comment type="subcellular location">
    <subcellularLocation>
        <location evidence="1 9">Cell membrane</location>
        <topology evidence="1 9">Multi-pass membrane protein</topology>
    </subcellularLocation>
</comment>
<dbReference type="InterPro" id="IPR045378">
    <property type="entry name" value="LNT_N"/>
</dbReference>
<evidence type="ECO:0000256" key="4">
    <source>
        <dbReference type="ARBA" id="ARBA00022679"/>
    </source>
</evidence>
<evidence type="ECO:0000259" key="10">
    <source>
        <dbReference type="PROSITE" id="PS50263"/>
    </source>
</evidence>
<sequence>MNTPFAHKWIPSLFLPFIGGMIYATSFPMTFAPTFFFGTIIGMSLLFYALAFSKEEMDEQSVWREIFSVLAFSAGYNLLGYYWIPETLKVFGSISFPLNWFLGFFFSLIISPHLIIFVLLHRGYKKLSVKSSSVVSSVSSRNIVYALALTLVEYYTPQQFPAHMGHSWMSLAPHLGLAPIFGAPLYSFLNFWLALSLISRIKQAKTDYLCLSTFILVLILNFSFPLKDLAKQSEMKHNLRLVQPNIGNFLKVSSENGKVYAFKEVYDLYLDLSTKSSDKKIDLIVWPETAYPRLLNSTRMKKDPRFTPRLIREVISRTGSELFTGGYDKSSIQNEMFFETEYNSAFHFQRDGKLKDIFHKMKLIPFGEGLPFGPFNQYLARYIQNISFFASGDKFTLFHTNRGTPFGAAICYEILFSSFIRDNLNSVKEQPDFLINLTNDSWYGRTAEPEQHLFLAKWRALEFQLPIVRMTNTGITSIIYPNGSETKRSKLFEIAVQDVEISTDKREKTVFQKVGILSTLLLVALLALIALALSKFKTLKS</sequence>
<dbReference type="EMBL" id="MAAO01000004">
    <property type="protein sequence ID" value="OUR98583.1"/>
    <property type="molecule type" value="Genomic_DNA"/>
</dbReference>
<dbReference type="Proteomes" id="UP000196531">
    <property type="component" value="Unassembled WGS sequence"/>
</dbReference>
<dbReference type="UniPathway" id="UPA00666"/>
<keyword evidence="8 9" id="KW-0012">Acyltransferase</keyword>
<evidence type="ECO:0000256" key="2">
    <source>
        <dbReference type="ARBA" id="ARBA00010065"/>
    </source>
</evidence>
<dbReference type="InterPro" id="IPR036526">
    <property type="entry name" value="C-N_Hydrolase_sf"/>
</dbReference>
<dbReference type="NCBIfam" id="TIGR00546">
    <property type="entry name" value="lnt"/>
    <property type="match status" value="1"/>
</dbReference>
<evidence type="ECO:0000256" key="9">
    <source>
        <dbReference type="HAMAP-Rule" id="MF_01148"/>
    </source>
</evidence>
<accession>A0A1Y5FFZ7</accession>
<name>A0A1Y5FFZ7_9BACT</name>
<gene>
    <name evidence="9" type="primary">lnt</name>
    <name evidence="11" type="ORF">A9Q84_03990</name>
</gene>
<comment type="pathway">
    <text evidence="9">Protein modification; lipoprotein biosynthesis (N-acyl transfer).</text>
</comment>
<keyword evidence="4 9" id="KW-0808">Transferase</keyword>
<dbReference type="Pfam" id="PF00795">
    <property type="entry name" value="CN_hydrolase"/>
    <property type="match status" value="1"/>
</dbReference>
<dbReference type="Pfam" id="PF20154">
    <property type="entry name" value="LNT_N"/>
    <property type="match status" value="1"/>
</dbReference>
<dbReference type="AlphaFoldDB" id="A0A1Y5FFZ7"/>
<dbReference type="GO" id="GO:0005886">
    <property type="term" value="C:plasma membrane"/>
    <property type="evidence" value="ECO:0007669"/>
    <property type="project" value="UniProtKB-SubCell"/>
</dbReference>
<dbReference type="SUPFAM" id="SSF56317">
    <property type="entry name" value="Carbon-nitrogen hydrolase"/>
    <property type="match status" value="1"/>
</dbReference>
<evidence type="ECO:0000313" key="11">
    <source>
        <dbReference type="EMBL" id="OUR98583.1"/>
    </source>
</evidence>
<dbReference type="GO" id="GO:0016410">
    <property type="term" value="F:N-acyltransferase activity"/>
    <property type="evidence" value="ECO:0007669"/>
    <property type="project" value="UniProtKB-UniRule"/>
</dbReference>
<evidence type="ECO:0000313" key="12">
    <source>
        <dbReference type="Proteomes" id="UP000196531"/>
    </source>
</evidence>
<dbReference type="PANTHER" id="PTHR38686:SF1">
    <property type="entry name" value="APOLIPOPROTEIN N-ACYLTRANSFERASE"/>
    <property type="match status" value="1"/>
</dbReference>
<comment type="similarity">
    <text evidence="2 9">Belongs to the CN hydrolase family. Apolipoprotein N-acyltransferase subfamily.</text>
</comment>
<evidence type="ECO:0000256" key="7">
    <source>
        <dbReference type="ARBA" id="ARBA00023136"/>
    </source>
</evidence>
<dbReference type="GO" id="GO:0042158">
    <property type="term" value="P:lipoprotein biosynthetic process"/>
    <property type="evidence" value="ECO:0007669"/>
    <property type="project" value="UniProtKB-UniRule"/>
</dbReference>
<comment type="caution">
    <text evidence="11">The sequence shown here is derived from an EMBL/GenBank/DDBJ whole genome shotgun (WGS) entry which is preliminary data.</text>
</comment>
<evidence type="ECO:0000256" key="1">
    <source>
        <dbReference type="ARBA" id="ARBA00004651"/>
    </source>
</evidence>
<dbReference type="CDD" id="cd07571">
    <property type="entry name" value="ALP_N-acyl_transferase"/>
    <property type="match status" value="1"/>
</dbReference>
<feature type="transmembrane region" description="Helical" evidence="9">
    <location>
        <begin position="96"/>
        <end position="120"/>
    </location>
</feature>
<feature type="transmembrane region" description="Helical" evidence="9">
    <location>
        <begin position="35"/>
        <end position="53"/>
    </location>
</feature>
<keyword evidence="7 9" id="KW-0472">Membrane</keyword>
<proteinExistence type="inferred from homology"/>
<evidence type="ECO:0000256" key="6">
    <source>
        <dbReference type="ARBA" id="ARBA00022989"/>
    </source>
</evidence>
<keyword evidence="5 9" id="KW-0812">Transmembrane</keyword>
<dbReference type="HAMAP" id="MF_01148">
    <property type="entry name" value="Lnt"/>
    <property type="match status" value="1"/>
</dbReference>
<feature type="transmembrane region" description="Helical" evidence="9">
    <location>
        <begin position="175"/>
        <end position="195"/>
    </location>
</feature>
<dbReference type="EC" id="2.3.1.269" evidence="9"/>
<feature type="transmembrane region" description="Helical" evidence="9">
    <location>
        <begin position="207"/>
        <end position="226"/>
    </location>
</feature>
<feature type="transmembrane region" description="Helical" evidence="9">
    <location>
        <begin position="514"/>
        <end position="533"/>
    </location>
</feature>
<organism evidence="11 12">
    <name type="scientific">Halobacteriovorax marinus</name>
    <dbReference type="NCBI Taxonomy" id="97084"/>
    <lineage>
        <taxon>Bacteria</taxon>
        <taxon>Pseudomonadati</taxon>
        <taxon>Bdellovibrionota</taxon>
        <taxon>Bacteriovoracia</taxon>
        <taxon>Bacteriovoracales</taxon>
        <taxon>Halobacteriovoraceae</taxon>
        <taxon>Halobacteriovorax</taxon>
    </lineage>
</organism>
<evidence type="ECO:0000256" key="5">
    <source>
        <dbReference type="ARBA" id="ARBA00022692"/>
    </source>
</evidence>
<protein>
    <recommendedName>
        <fullName evidence="9">Apolipoprotein N-acyltransferase</fullName>
        <shortName evidence="9">ALP N-acyltransferase</shortName>
        <ecNumber evidence="9">2.3.1.269</ecNumber>
    </recommendedName>
</protein>
<dbReference type="Gene3D" id="3.60.110.10">
    <property type="entry name" value="Carbon-nitrogen hydrolase"/>
    <property type="match status" value="1"/>
</dbReference>
<comment type="catalytic activity">
    <reaction evidence="9">
        <text>N-terminal S-1,2-diacyl-sn-glyceryl-L-cysteinyl-[lipoprotein] + a glycerophospholipid = N-acyl-S-1,2-diacyl-sn-glyceryl-L-cysteinyl-[lipoprotein] + a 2-acyl-sn-glycero-3-phospholipid + H(+)</text>
        <dbReference type="Rhea" id="RHEA:48228"/>
        <dbReference type="Rhea" id="RHEA-COMP:14681"/>
        <dbReference type="Rhea" id="RHEA-COMP:14684"/>
        <dbReference type="ChEBI" id="CHEBI:15378"/>
        <dbReference type="ChEBI" id="CHEBI:136912"/>
        <dbReference type="ChEBI" id="CHEBI:140656"/>
        <dbReference type="ChEBI" id="CHEBI:140657"/>
        <dbReference type="ChEBI" id="CHEBI:140660"/>
        <dbReference type="EC" id="2.3.1.269"/>
    </reaction>
</comment>
<evidence type="ECO:0000256" key="3">
    <source>
        <dbReference type="ARBA" id="ARBA00022475"/>
    </source>
</evidence>
<keyword evidence="6 9" id="KW-1133">Transmembrane helix</keyword>
<dbReference type="PANTHER" id="PTHR38686">
    <property type="entry name" value="APOLIPOPROTEIN N-ACYLTRANSFERASE"/>
    <property type="match status" value="1"/>
</dbReference>
<comment type="function">
    <text evidence="9">Catalyzes the phospholipid dependent N-acylation of the N-terminal cysteine of apolipoprotein, the last step in lipoprotein maturation.</text>
</comment>
<feature type="domain" description="CN hydrolase" evidence="10">
    <location>
        <begin position="242"/>
        <end position="503"/>
    </location>
</feature>
<dbReference type="InterPro" id="IPR003010">
    <property type="entry name" value="C-N_Hydrolase"/>
</dbReference>
<dbReference type="PROSITE" id="PS50263">
    <property type="entry name" value="CN_HYDROLASE"/>
    <property type="match status" value="1"/>
</dbReference>
<keyword evidence="3 9" id="KW-1003">Cell membrane</keyword>
<feature type="transmembrane region" description="Helical" evidence="9">
    <location>
        <begin position="12"/>
        <end position="29"/>
    </location>
</feature>
<feature type="transmembrane region" description="Helical" evidence="9">
    <location>
        <begin position="65"/>
        <end position="84"/>
    </location>
</feature>
<keyword evidence="11" id="KW-0449">Lipoprotein</keyword>